<dbReference type="InterPro" id="IPR030678">
    <property type="entry name" value="Peptide/Ni-bd"/>
</dbReference>
<reference evidence="6 7" key="1">
    <citation type="submission" date="2019-02" db="EMBL/GenBank/DDBJ databases">
        <title>Draft genome sequences of novel Actinobacteria.</title>
        <authorList>
            <person name="Sahin N."/>
            <person name="Ay H."/>
            <person name="Saygin H."/>
        </authorList>
    </citation>
    <scope>NUCLEOTIDE SEQUENCE [LARGE SCALE GENOMIC DNA]</scope>
    <source>
        <strain evidence="6 7">KC603</strain>
    </source>
</reference>
<name>A0A4R4RV72_9ACTN</name>
<comment type="similarity">
    <text evidence="1">Belongs to the bacterial solute-binding protein 5 family.</text>
</comment>
<proteinExistence type="inferred from homology"/>
<evidence type="ECO:0000256" key="1">
    <source>
        <dbReference type="ARBA" id="ARBA00005695"/>
    </source>
</evidence>
<feature type="domain" description="Solute-binding protein family 5" evidence="5">
    <location>
        <begin position="93"/>
        <end position="429"/>
    </location>
</feature>
<dbReference type="Pfam" id="PF00496">
    <property type="entry name" value="SBP_bac_5"/>
    <property type="match status" value="1"/>
</dbReference>
<feature type="signal peptide" evidence="4">
    <location>
        <begin position="1"/>
        <end position="32"/>
    </location>
</feature>
<keyword evidence="3 4" id="KW-0732">Signal</keyword>
<dbReference type="Gene3D" id="3.40.190.10">
    <property type="entry name" value="Periplasmic binding protein-like II"/>
    <property type="match status" value="1"/>
</dbReference>
<feature type="chain" id="PRO_5020905934" evidence="4">
    <location>
        <begin position="33"/>
        <end position="532"/>
    </location>
</feature>
<keyword evidence="7" id="KW-1185">Reference proteome</keyword>
<dbReference type="OrthoDB" id="9046151at2"/>
<keyword evidence="2" id="KW-0813">Transport</keyword>
<dbReference type="CDD" id="cd00995">
    <property type="entry name" value="PBP2_NikA_DppA_OppA_like"/>
    <property type="match status" value="1"/>
</dbReference>
<dbReference type="SUPFAM" id="SSF53850">
    <property type="entry name" value="Periplasmic binding protein-like II"/>
    <property type="match status" value="1"/>
</dbReference>
<evidence type="ECO:0000256" key="2">
    <source>
        <dbReference type="ARBA" id="ARBA00022448"/>
    </source>
</evidence>
<dbReference type="AlphaFoldDB" id="A0A4R4RV72"/>
<evidence type="ECO:0000256" key="3">
    <source>
        <dbReference type="ARBA" id="ARBA00022729"/>
    </source>
</evidence>
<dbReference type="Gene3D" id="3.90.76.10">
    <property type="entry name" value="Dipeptide-binding Protein, Domain 1"/>
    <property type="match status" value="1"/>
</dbReference>
<organism evidence="6 7">
    <name type="scientific">Jiangella ureilytica</name>
    <dbReference type="NCBI Taxonomy" id="2530374"/>
    <lineage>
        <taxon>Bacteria</taxon>
        <taxon>Bacillati</taxon>
        <taxon>Actinomycetota</taxon>
        <taxon>Actinomycetes</taxon>
        <taxon>Jiangellales</taxon>
        <taxon>Jiangellaceae</taxon>
        <taxon>Jiangella</taxon>
    </lineage>
</organism>
<dbReference type="PIRSF" id="PIRSF002741">
    <property type="entry name" value="MppA"/>
    <property type="match status" value="1"/>
</dbReference>
<comment type="caution">
    <text evidence="6">The sequence shown here is derived from an EMBL/GenBank/DDBJ whole genome shotgun (WGS) entry which is preliminary data.</text>
</comment>
<sequence length="532" mass="59399">MRAKAFPQRRRNGRLGPLATAALLMLPLAACGGSDSGDVSDDGASSDIDRELVVGITEDLTGANPLQRPSSLIFGVLSNVFDSHVGQDPETQEMVPQIFTSWEPNADATEWTIQIRDDVTFHNGEELTADDVKFTLDFILSPEMGGHEINIFWNTVQEIEVVGDYELVLRTATSTPGLIETSELAILPKDYIEEVGWDGFDEAPIGSGPYKWVEWRAGEHLVLEANEDYWGGAPEIKDLRFRVITDEAAMGASYQAGEVHVAQNIPLELYRSLENDPELGVGTSSSARHYILLDTTRPPFDDVRVRQALNHAIDWDTIIEELLAGLVERTPAILGSAERGFNPDLEPYEYDPERARELLGEAGYPDGVDVEYWARKGVFQIEQVAPAILPYLEEAGFRATLSVKERGDVEDLAEERTLAQMVSTNWGINQQLIGMEIYQTRFTCNEETMSNTWGGWYCNPRYDELAAEAIAQWIDDPEAVDAKTREMEAILQEDAGVGFAYMIPRLYGLVKSLDWILTPTQNLNFARARWLS</sequence>
<gene>
    <name evidence="6" type="ORF">E1212_07880</name>
</gene>
<dbReference type="InterPro" id="IPR039424">
    <property type="entry name" value="SBP_5"/>
</dbReference>
<accession>A0A4R4RV72</accession>
<evidence type="ECO:0000313" key="6">
    <source>
        <dbReference type="EMBL" id="TDC52762.1"/>
    </source>
</evidence>
<dbReference type="EMBL" id="SMKL01000013">
    <property type="protein sequence ID" value="TDC52762.1"/>
    <property type="molecule type" value="Genomic_DNA"/>
</dbReference>
<protein>
    <submittedName>
        <fullName evidence="6">ABC transporter substrate-binding protein</fullName>
    </submittedName>
</protein>
<dbReference type="InterPro" id="IPR000914">
    <property type="entry name" value="SBP_5_dom"/>
</dbReference>
<dbReference type="GO" id="GO:0015833">
    <property type="term" value="P:peptide transport"/>
    <property type="evidence" value="ECO:0007669"/>
    <property type="project" value="TreeGrafter"/>
</dbReference>
<dbReference type="Gene3D" id="3.10.105.10">
    <property type="entry name" value="Dipeptide-binding Protein, Domain 3"/>
    <property type="match status" value="1"/>
</dbReference>
<evidence type="ECO:0000313" key="7">
    <source>
        <dbReference type="Proteomes" id="UP000295621"/>
    </source>
</evidence>
<dbReference type="GO" id="GO:1904680">
    <property type="term" value="F:peptide transmembrane transporter activity"/>
    <property type="evidence" value="ECO:0007669"/>
    <property type="project" value="TreeGrafter"/>
</dbReference>
<dbReference type="PANTHER" id="PTHR30290:SF9">
    <property type="entry name" value="OLIGOPEPTIDE-BINDING PROTEIN APPA"/>
    <property type="match status" value="1"/>
</dbReference>
<dbReference type="GO" id="GO:0042597">
    <property type="term" value="C:periplasmic space"/>
    <property type="evidence" value="ECO:0007669"/>
    <property type="project" value="UniProtKB-ARBA"/>
</dbReference>
<evidence type="ECO:0000256" key="4">
    <source>
        <dbReference type="SAM" id="SignalP"/>
    </source>
</evidence>
<dbReference type="PANTHER" id="PTHR30290">
    <property type="entry name" value="PERIPLASMIC BINDING COMPONENT OF ABC TRANSPORTER"/>
    <property type="match status" value="1"/>
</dbReference>
<dbReference type="GO" id="GO:0043190">
    <property type="term" value="C:ATP-binding cassette (ABC) transporter complex"/>
    <property type="evidence" value="ECO:0007669"/>
    <property type="project" value="InterPro"/>
</dbReference>
<evidence type="ECO:0000259" key="5">
    <source>
        <dbReference type="Pfam" id="PF00496"/>
    </source>
</evidence>
<dbReference type="Proteomes" id="UP000295621">
    <property type="component" value="Unassembled WGS sequence"/>
</dbReference>